<dbReference type="EMBL" id="CAJJDN010000161">
    <property type="protein sequence ID" value="CAD8125630.1"/>
    <property type="molecule type" value="Genomic_DNA"/>
</dbReference>
<dbReference type="Proteomes" id="UP000692954">
    <property type="component" value="Unassembled WGS sequence"/>
</dbReference>
<reference evidence="5" key="1">
    <citation type="submission" date="2021-01" db="EMBL/GenBank/DDBJ databases">
        <authorList>
            <consortium name="Genoscope - CEA"/>
            <person name="William W."/>
        </authorList>
    </citation>
    <scope>NUCLEOTIDE SEQUENCE</scope>
</reference>
<feature type="transmembrane region" description="Helical" evidence="2">
    <location>
        <begin position="2760"/>
        <end position="2781"/>
    </location>
</feature>
<evidence type="ECO:0000259" key="4">
    <source>
        <dbReference type="PROSITE" id="PS01248"/>
    </source>
</evidence>
<proteinExistence type="predicted"/>
<feature type="transmembrane region" description="Helical" evidence="2">
    <location>
        <begin position="2726"/>
        <end position="2748"/>
    </location>
</feature>
<feature type="transmembrane region" description="Helical" evidence="2">
    <location>
        <begin position="2945"/>
        <end position="2967"/>
    </location>
</feature>
<feature type="transmembrane region" description="Helical" evidence="2">
    <location>
        <begin position="2911"/>
        <end position="2933"/>
    </location>
</feature>
<protein>
    <recommendedName>
        <fullName evidence="4">Laminin EGF-like domain-containing protein</fullName>
    </recommendedName>
</protein>
<gene>
    <name evidence="5" type="ORF">PSON_ATCC_30995.1.T1610013</name>
</gene>
<dbReference type="PANTHER" id="PTHR11319">
    <property type="entry name" value="G PROTEIN-COUPLED RECEPTOR-RELATED"/>
    <property type="match status" value="1"/>
</dbReference>
<keyword evidence="3" id="KW-0732">Signal</keyword>
<feature type="chain" id="PRO_5035756893" description="Laminin EGF-like domain-containing protein" evidence="3">
    <location>
        <begin position="20"/>
        <end position="3104"/>
    </location>
</feature>
<dbReference type="CDD" id="cd00064">
    <property type="entry name" value="FU"/>
    <property type="match status" value="1"/>
</dbReference>
<accession>A0A8S1RF36</accession>
<dbReference type="PROSITE" id="PS01248">
    <property type="entry name" value="EGF_LAM_1"/>
    <property type="match status" value="1"/>
</dbReference>
<feature type="transmembrane region" description="Helical" evidence="2">
    <location>
        <begin position="2806"/>
        <end position="2828"/>
    </location>
</feature>
<comment type="caution">
    <text evidence="5">The sequence shown here is derived from an EMBL/GenBank/DDBJ whole genome shotgun (WGS) entry which is preliminary data.</text>
</comment>
<name>A0A8S1RF36_9CILI</name>
<feature type="transmembrane region" description="Helical" evidence="2">
    <location>
        <begin position="2656"/>
        <end position="2680"/>
    </location>
</feature>
<dbReference type="InterPro" id="IPR002049">
    <property type="entry name" value="LE_dom"/>
</dbReference>
<feature type="signal peptide" evidence="3">
    <location>
        <begin position="1"/>
        <end position="19"/>
    </location>
</feature>
<evidence type="ECO:0000256" key="2">
    <source>
        <dbReference type="SAM" id="Phobius"/>
    </source>
</evidence>
<evidence type="ECO:0000313" key="6">
    <source>
        <dbReference type="Proteomes" id="UP000692954"/>
    </source>
</evidence>
<dbReference type="InterPro" id="IPR006212">
    <property type="entry name" value="Furin_repeat"/>
</dbReference>
<feature type="transmembrane region" description="Helical" evidence="2">
    <location>
        <begin position="2882"/>
        <end position="2899"/>
    </location>
</feature>
<dbReference type="OrthoDB" id="293760at2759"/>
<keyword evidence="6" id="KW-1185">Reference proteome</keyword>
<sequence length="3104" mass="360655">MFSILILSILSCNLKIAKSSCDVFDIITSAENDPRMIFQDLSDEVNKDYSWGVWTKYLSKYEAIEDLKLKTIKMHVLSESFEKKNQLVYFIVLDREELYIYHQLFIYQNNNIEIRELKVDQELIKDNWTFFYFCYSQTSQIYNIFLYINEDRENVQMISGGPFQIENDGLKIYQLGGTQQLKYQISILLEEQINLSLFSGEITDMDLRIGYSNFYEDIPTFLANIEDANCKKQYCTNAIIRELVLGKQFLSEQEKISVSYLDQKFMIYGWVKLQELENLSTVSSVLMRASLRKTYFNDLYQGDKAIYWEYLQSTQNNEQNGFTFTTYHNDPLKPLSNYQSLDSDSWVIRGQYYQQAITFWHWFVYQEGINELNNIKLQIYFGSNQQTKTFKMRQNHFEKSSLHFTIGGDKFNKNFRGEIRNLTIYYCYSADTPKTRFCHYSCKNCFGPEQSQCLECDNSARTLNKGECKCQQGFIDNKEKGCQSIASLVKIEIQEAKYLDTTNCKLGEFIVQLLGKYYCLPCPGQYTPWSLNCVECIADPKNWYLNPICKSDYFQPLQDKSDYVFLEIQRNQIDYQYYLINQLNIYEQPNVELCQGCLEQTSTNFNFIENYQLNVLSRFACKTCYSVINGQCININQNCLNCDSQFQCQKCFENFTFFDGHCYQCPNYCPDCKYNKTGLYCQSCISGYFYNSTIEQCIQCGQYCSVCIYNQNLPYLQCIKCIDEKEYFISADRQMCREKNLEHCVIQGEEYVNDDYTNFTDKTQNYPYGSTIDIESYLPSQDTIQVCFLCEDQYVNKLILFSSNECVHASDTSKLPDLNDELRNQVLASENYQYQLAFSDKSSLETKYTVIYGKPTKIMISNYSNTSSEILYNYSSVVLSKNYLYEDPLLYCEDPHCIDCIKNYVWSQEFCVKCQNGYYASFFTGLCYLCQDDCQECLLQHQTYKDAWKWQIIPYYQFRNNIFYSFHNFNLYCVSTDNTKYEQICTKCKGKDALHDGKCYKDCNCDECIFQNGQNKCLRCKDSKTYINGECVLCPNYCDVCKQLTNQEIKQINPYFDPKDISLYRFAKQCLKQSNAPPVNGFIYHDASLGLEVNCLNVETQPCYKFAEKILNVYCDDNKFYSDYSLLIDENDQFQFLDQNIRLNEIFSIQSSSHFSNQEIDLLFEQFNDKSVKLMKYILKIKQNTGLCKIQNNVFVQSNLRKNVFMLQSLELILESQLDIPIYFGNNVTFQEFTSITFKNILLDSLQGTIQIFCQNFQDIKFTLYNFQVINGDNLQLQFVLQNPAEINLEKVGLKNTKFVNTNGFISYFFTKPKLVQQLVISINDFVIQDSQLLNTHIIIQNLNTNYGNQLLKIHNLKSLNNNYTNSQLIYTSFLNQIRQSEIIIQNFISDTDQQTQSSFFILNGALSVQMNNTIIQNGKYHKQAILFKLPLFKIYNLNITDNIFLSFDNCVLTNILDSLYADNILENTLILNDIYFTRNSYVGSNVFFQLINSNNFKNLNIEIDQLILDSNQFKILGKINGPIIASNASIYLDAKKLFLKNIKIIRSFNLPEFSINNADLVEVSIFNITLSKHYLFKPIHSLQSCLNTSLENGYGSIILFYNIKKLIFRNALLKNLITINSPLIIIKSIERTNFRVQEFISIIDHIYLNNSLITTRQSEEVAILSIVSQQEQTINLNGIVAKNNMLHCYQEDQKLRQSSTILVVNPYSFIDLQDSIFSENIVTASLGSNLIIFSRSLILQNTQFYEQNILKFENLKDKLIWGYSEDEQIYFEHLQNEFPIKSKGGNGFLSAEEIYIINITTNNSMALQGGSFYLFTVSNGIVKITNSSFIQSQSNLLYQDKSQGGTLFLDASQSMLNFQLSNCLISGSSSRKEGGVIFIEPSRNQNLIVFDQNIVQEIYSLYYAFLKLPIQFTSKTLVLNIKIIKTYIQNSYQGFLLFYGKVRELTKNEISNAYQNFLISIEGGKIIFEDVYFSNIFQYGIMNVKNAHQIFMTNVTISFITLINDNLILINQNTKYETSIKFTNVQFESINEYSISLSNPEIPSTSLQVKTNKCLQNSKAPKGIKEFYDQKQLELQSNYNLYSILAENKKPSFIIGINSVSSNHKLFFDQLKFNSINCQSCKEGIFQIINIDGGNKNKNLIYFKSLNLFKNQCGLLGCLFLCNQDKKSIKLFSSEVNKNRQLADTSQLSELTIFPIKIEESKFYNNEASFGGALIISGVSSQINHCQFTNNTANISGGSIYFDYKVNSQFLIFNSIFADNRAKIGGAIFLGNYSFNSPKILNNSFFNNQASIFGKNLADQPIKLVLQIGQKIIETVNVISDINNITDIIKVSQYQIGDFNYDYIMIPSGQSIGNYQIFDEKEQQFIPYNFSFRIVPINKENGQVQALYDSKCSIKGRQVINNTKGEFDENYVSFRESIFNQSSQDYNLDELIITFDPDLNSLGYLQLEIMCDSIKIPQFSEDPPYQFMNYFTNYRLWIDLQTFNCQRGEYKTDDGKCKLCESSQDQYTVLAGQRCKIKDQIKMENVTPARIMLRPEYWRPSESNEIIEYCINLPENCIGGWDPGDDLCDYAHIGALCEQCDIYNIRGQGSFSVTTQYKCGSCQDVGDNTIKIILISLWTMISIFLSVRGTIQGVEKMIAQHKMNRFKSFQYDQKAGYGGVLIKVLTNYLQIIGAVTLFQLELPSALQSSIRSVGNPVEAMSYSLDCFLATITDINIIYFRMIWALIMPLFYILAFALIYFLAVILNITQSNKSAITTTAIYLFTYLQPTLLGGFISLLSFRRISDIYWVQGNVAYKYITTQHFKWVTGFVLPSTLILAIFIPIYMFLSLYFQRFQLENENTRKNWGYLYNEYQHKAYFWEIIKIFQKGCMIMFLTFYEDQIIIKGALIFMIVFIYKILTKQFQPFKLPYLNLLDEAQTMICGTSIVIGMTIYQANKSDNQEIIWPFYILLIVINAIFIIIIVWEILWAQIEDNQDKLDKFRDKINKQYPYLKKKNILLNRLLTNRSEQQQRVKKRYMKIKKYLMKIVHQHPGFYQQPIVSSSNKQSNIYQSSEFVFYHTPLSIENKSAQNYPGYPMTQNKIYPAIDVILRDNNSSQEQEQDNI</sequence>
<keyword evidence="1" id="KW-0245">EGF-like domain</keyword>
<evidence type="ECO:0000256" key="3">
    <source>
        <dbReference type="SAM" id="SignalP"/>
    </source>
</evidence>
<dbReference type="PANTHER" id="PTHR11319:SF35">
    <property type="entry name" value="OUTER MEMBRANE PROTEIN PMPC-RELATED"/>
    <property type="match status" value="1"/>
</dbReference>
<keyword evidence="2" id="KW-1133">Transmembrane helix</keyword>
<evidence type="ECO:0000256" key="1">
    <source>
        <dbReference type="ARBA" id="ARBA00022536"/>
    </source>
</evidence>
<keyword evidence="2" id="KW-0812">Transmembrane</keyword>
<evidence type="ECO:0000313" key="5">
    <source>
        <dbReference type="EMBL" id="CAD8125630.1"/>
    </source>
</evidence>
<feature type="domain" description="Laminin EGF-like" evidence="4">
    <location>
        <begin position="669"/>
        <end position="704"/>
    </location>
</feature>
<feature type="transmembrane region" description="Helical" evidence="2">
    <location>
        <begin position="2613"/>
        <end position="2635"/>
    </location>
</feature>
<organism evidence="5 6">
    <name type="scientific">Paramecium sonneborni</name>
    <dbReference type="NCBI Taxonomy" id="65129"/>
    <lineage>
        <taxon>Eukaryota</taxon>
        <taxon>Sar</taxon>
        <taxon>Alveolata</taxon>
        <taxon>Ciliophora</taxon>
        <taxon>Intramacronucleata</taxon>
        <taxon>Oligohymenophorea</taxon>
        <taxon>Peniculida</taxon>
        <taxon>Parameciidae</taxon>
        <taxon>Paramecium</taxon>
    </lineage>
</organism>
<keyword evidence="2" id="KW-0472">Membrane</keyword>